<dbReference type="SUPFAM" id="SSF56574">
    <property type="entry name" value="Serpins"/>
    <property type="match status" value="1"/>
</dbReference>
<dbReference type="AlphaFoldDB" id="A0A443S4S3"/>
<dbReference type="InterPro" id="IPR000215">
    <property type="entry name" value="Serpin_fam"/>
</dbReference>
<evidence type="ECO:0000313" key="6">
    <source>
        <dbReference type="EMBL" id="RWS22503.1"/>
    </source>
</evidence>
<evidence type="ECO:0000256" key="1">
    <source>
        <dbReference type="ARBA" id="ARBA00022690"/>
    </source>
</evidence>
<feature type="compositionally biased region" description="Low complexity" evidence="4">
    <location>
        <begin position="193"/>
        <end position="209"/>
    </location>
</feature>
<evidence type="ECO:0000256" key="4">
    <source>
        <dbReference type="SAM" id="MobiDB-lite"/>
    </source>
</evidence>
<accession>A0A443S4S3</accession>
<feature type="region of interest" description="Disordered" evidence="4">
    <location>
        <begin position="1"/>
        <end position="248"/>
    </location>
</feature>
<evidence type="ECO:0000256" key="3">
    <source>
        <dbReference type="RuleBase" id="RU000411"/>
    </source>
</evidence>
<dbReference type="GO" id="GO:0005615">
    <property type="term" value="C:extracellular space"/>
    <property type="evidence" value="ECO:0007669"/>
    <property type="project" value="InterPro"/>
</dbReference>
<feature type="compositionally biased region" description="Polar residues" evidence="4">
    <location>
        <begin position="22"/>
        <end position="38"/>
    </location>
</feature>
<feature type="domain" description="Serpin" evidence="5">
    <location>
        <begin position="352"/>
        <end position="731"/>
    </location>
</feature>
<feature type="compositionally biased region" description="Polar residues" evidence="4">
    <location>
        <begin position="90"/>
        <end position="109"/>
    </location>
</feature>
<dbReference type="Gene3D" id="3.30.497.10">
    <property type="entry name" value="Antithrombin, subunit I, domain 2"/>
    <property type="match status" value="1"/>
</dbReference>
<feature type="compositionally biased region" description="Polar residues" evidence="4">
    <location>
        <begin position="49"/>
        <end position="72"/>
    </location>
</feature>
<reference evidence="6 7" key="1">
    <citation type="journal article" date="2018" name="Gigascience">
        <title>Genomes of trombidid mites reveal novel predicted allergens and laterally-transferred genes associated with secondary metabolism.</title>
        <authorList>
            <person name="Dong X."/>
            <person name="Chaisiri K."/>
            <person name="Xia D."/>
            <person name="Armstrong S.D."/>
            <person name="Fang Y."/>
            <person name="Donnelly M.J."/>
            <person name="Kadowaki T."/>
            <person name="McGarry J.W."/>
            <person name="Darby A.C."/>
            <person name="Makepeace B.L."/>
        </authorList>
    </citation>
    <scope>NUCLEOTIDE SEQUENCE [LARGE SCALE GENOMIC DNA]</scope>
    <source>
        <strain evidence="6">UoL-UT</strain>
    </source>
</reference>
<feature type="compositionally biased region" description="Polar residues" evidence="4">
    <location>
        <begin position="134"/>
        <end position="143"/>
    </location>
</feature>
<gene>
    <name evidence="6" type="ORF">B4U80_13547</name>
</gene>
<dbReference type="OrthoDB" id="9518664at2759"/>
<dbReference type="EMBL" id="NCKV01008614">
    <property type="protein sequence ID" value="RWS22503.1"/>
    <property type="molecule type" value="Genomic_DNA"/>
</dbReference>
<dbReference type="InterPro" id="IPR023796">
    <property type="entry name" value="Serpin_dom"/>
</dbReference>
<protein>
    <submittedName>
        <fullName evidence="6">Serpin B4-like protein</fullName>
    </submittedName>
</protein>
<keyword evidence="7" id="KW-1185">Reference proteome</keyword>
<feature type="non-terminal residue" evidence="6">
    <location>
        <position position="1"/>
    </location>
</feature>
<sequence length="731" mass="81828">KHRGNDTDEFDDDDHEELLRQKQPNATSPNITNANPANASKPDELNKPLNVSSRALNITSPNATAPNVTKPANASKDDDDDYDDIDKPLNATSPNVTQNNTAANETKPSNKTKDDDDDEDDDIKPIDLLAKKPNVTSSTPKATNKTKDDDDDYDDEDKKAGNATAANKTAPGFNATAPNTTHNLTAPNTTHPNVTALNTTHNATAPNATHPVNVTKARDVDDDEIHTPKNATTTVPPETSPNITTPSAPADLSNLTLILNPILKKNNIRPKTGRLESVEEYPGQTYIESHLINRNLSAQYDDELKLDRVYEPDYLKELNTTVKLNESQIHNGSKSDVGLMKRAINASNKFSIVLFNIMNKLMPNVIFSPLSIVMIFTILLRGANGMTAKEIYNVLGFDKAGFKNINEIQDACHALIHFFDTRYNDVGDEIRLEFANGLWLREGEKVNTLFLNDIEKYFHATANGISYSKGPSHSQKQLSNWVLNKTNDRIMSCEVRNEPIDPLSKLTAMTTIYFGAQWDVPFKANLGTQKDFYNLGKLPISTQFIQVTTDLPLYRSKSLEADLVEVPFKTSSNQVKYTIVFVKPKTGVKLAAVEKKLQDFDTLFQVTKKLKETRVSLTIPKFVAEQSSRLDRLMPYVGVQNLFHPHTCELPFITVFDRIFANRIYHESFLEFKSNGTEEEAVVIKDFEPQQNFHRSIKTGISDYVLDNPFLYFVLEKVTETLIYVGRVSIV</sequence>
<keyword evidence="2" id="KW-0722">Serine protease inhibitor</keyword>
<dbReference type="VEuPathDB" id="VectorBase:LDEU009537"/>
<keyword evidence="1" id="KW-0646">Protease inhibitor</keyword>
<dbReference type="SMART" id="SM00093">
    <property type="entry name" value="SERPIN"/>
    <property type="match status" value="1"/>
</dbReference>
<dbReference type="GO" id="GO:0004867">
    <property type="term" value="F:serine-type endopeptidase inhibitor activity"/>
    <property type="evidence" value="ECO:0007669"/>
    <property type="project" value="UniProtKB-KW"/>
</dbReference>
<dbReference type="Gene3D" id="2.30.39.10">
    <property type="entry name" value="Alpha-1-antitrypsin, domain 1"/>
    <property type="match status" value="1"/>
</dbReference>
<evidence type="ECO:0000256" key="2">
    <source>
        <dbReference type="ARBA" id="ARBA00022900"/>
    </source>
</evidence>
<feature type="compositionally biased region" description="Low complexity" evidence="4">
    <location>
        <begin position="161"/>
        <end position="170"/>
    </location>
</feature>
<dbReference type="Pfam" id="PF00079">
    <property type="entry name" value="Serpin"/>
    <property type="match status" value="1"/>
</dbReference>
<dbReference type="PANTHER" id="PTHR11461:SF342">
    <property type="entry name" value="SERINE PROTEASE INHIBITOR 28DC"/>
    <property type="match status" value="1"/>
</dbReference>
<dbReference type="CDD" id="cd00172">
    <property type="entry name" value="serpin"/>
    <property type="match status" value="1"/>
</dbReference>
<dbReference type="InterPro" id="IPR036186">
    <property type="entry name" value="Serpin_sf"/>
</dbReference>
<organism evidence="6 7">
    <name type="scientific">Leptotrombidium deliense</name>
    <dbReference type="NCBI Taxonomy" id="299467"/>
    <lineage>
        <taxon>Eukaryota</taxon>
        <taxon>Metazoa</taxon>
        <taxon>Ecdysozoa</taxon>
        <taxon>Arthropoda</taxon>
        <taxon>Chelicerata</taxon>
        <taxon>Arachnida</taxon>
        <taxon>Acari</taxon>
        <taxon>Acariformes</taxon>
        <taxon>Trombidiformes</taxon>
        <taxon>Prostigmata</taxon>
        <taxon>Anystina</taxon>
        <taxon>Parasitengona</taxon>
        <taxon>Trombiculoidea</taxon>
        <taxon>Trombiculidae</taxon>
        <taxon>Leptotrombidium</taxon>
    </lineage>
</organism>
<dbReference type="InterPro" id="IPR042178">
    <property type="entry name" value="Serpin_sf_1"/>
</dbReference>
<feature type="compositionally biased region" description="Acidic residues" evidence="4">
    <location>
        <begin position="7"/>
        <end position="16"/>
    </location>
</feature>
<name>A0A443S4S3_9ACAR</name>
<evidence type="ECO:0000313" key="7">
    <source>
        <dbReference type="Proteomes" id="UP000288716"/>
    </source>
</evidence>
<dbReference type="InterPro" id="IPR042185">
    <property type="entry name" value="Serpin_sf_2"/>
</dbReference>
<dbReference type="PANTHER" id="PTHR11461">
    <property type="entry name" value="SERINE PROTEASE INHIBITOR, SERPIN"/>
    <property type="match status" value="1"/>
</dbReference>
<feature type="compositionally biased region" description="Polar residues" evidence="4">
    <location>
        <begin position="176"/>
        <end position="192"/>
    </location>
</feature>
<comment type="caution">
    <text evidence="6">The sequence shown here is derived from an EMBL/GenBank/DDBJ whole genome shotgun (WGS) entry which is preliminary data.</text>
</comment>
<dbReference type="Proteomes" id="UP000288716">
    <property type="component" value="Unassembled WGS sequence"/>
</dbReference>
<evidence type="ECO:0000259" key="5">
    <source>
        <dbReference type="SMART" id="SM00093"/>
    </source>
</evidence>
<comment type="similarity">
    <text evidence="3">Belongs to the serpin family.</text>
</comment>
<feature type="compositionally biased region" description="Polar residues" evidence="4">
    <location>
        <begin position="229"/>
        <end position="248"/>
    </location>
</feature>
<proteinExistence type="inferred from homology"/>